<dbReference type="Proteomes" id="UP000185728">
    <property type="component" value="Unassembled WGS sequence"/>
</dbReference>
<evidence type="ECO:0000313" key="3">
    <source>
        <dbReference type="EMBL" id="SIS80160.1"/>
    </source>
</evidence>
<evidence type="ECO:0008006" key="5">
    <source>
        <dbReference type="Google" id="ProtNLM"/>
    </source>
</evidence>
<feature type="region of interest" description="Disordered" evidence="1">
    <location>
        <begin position="29"/>
        <end position="51"/>
    </location>
</feature>
<reference evidence="3 4" key="1">
    <citation type="submission" date="2017-01" db="EMBL/GenBank/DDBJ databases">
        <authorList>
            <person name="Varghese N."/>
            <person name="Submissions S."/>
        </authorList>
    </citation>
    <scope>NUCLEOTIDE SEQUENCE [LARGE SCALE GENOMIC DNA]</scope>
    <source>
        <strain evidence="3 4">DSM 2061</strain>
    </source>
</reference>
<organism evidence="3 4">
    <name type="scientific">Zobellia uliginosa</name>
    <dbReference type="NCBI Taxonomy" id="143224"/>
    <lineage>
        <taxon>Bacteria</taxon>
        <taxon>Pseudomonadati</taxon>
        <taxon>Bacteroidota</taxon>
        <taxon>Flavobacteriia</taxon>
        <taxon>Flavobacteriales</taxon>
        <taxon>Flavobacteriaceae</taxon>
        <taxon>Zobellia</taxon>
    </lineage>
</organism>
<proteinExistence type="predicted"/>
<evidence type="ECO:0000313" key="4">
    <source>
        <dbReference type="Proteomes" id="UP000185728"/>
    </source>
</evidence>
<protein>
    <recommendedName>
        <fullName evidence="5">Secreted protein</fullName>
    </recommendedName>
</protein>
<accession>A0ABY1KU87</accession>
<comment type="caution">
    <text evidence="3">The sequence shown here is derived from an EMBL/GenBank/DDBJ whole genome shotgun (WGS) entry which is preliminary data.</text>
</comment>
<keyword evidence="2" id="KW-0732">Signal</keyword>
<dbReference type="EMBL" id="FTOB01000004">
    <property type="protein sequence ID" value="SIS80160.1"/>
    <property type="molecule type" value="Genomic_DNA"/>
</dbReference>
<evidence type="ECO:0000256" key="2">
    <source>
        <dbReference type="SAM" id="SignalP"/>
    </source>
</evidence>
<dbReference type="PROSITE" id="PS51257">
    <property type="entry name" value="PROKAR_LIPOPROTEIN"/>
    <property type="match status" value="1"/>
</dbReference>
<feature type="chain" id="PRO_5046287892" description="Secreted protein" evidence="2">
    <location>
        <begin position="27"/>
        <end position="51"/>
    </location>
</feature>
<dbReference type="RefSeq" id="WP_175609891.1">
    <property type="nucleotide sequence ID" value="NZ_FTOB01000004.1"/>
</dbReference>
<name>A0ABY1KU87_9FLAO</name>
<feature type="signal peptide" evidence="2">
    <location>
        <begin position="1"/>
        <end position="26"/>
    </location>
</feature>
<evidence type="ECO:0000256" key="1">
    <source>
        <dbReference type="SAM" id="MobiDB-lite"/>
    </source>
</evidence>
<keyword evidence="4" id="KW-1185">Reference proteome</keyword>
<sequence>MKKVYIATLVVIMNGFLFSCSSPSTADTDELYHIQATEGDDADPPTDPPRG</sequence>
<gene>
    <name evidence="3" type="ORF">SAMN05421766_10413</name>
</gene>